<dbReference type="EnsemblMetazoa" id="XM_024227084.1">
    <property type="protein sequence ID" value="XP_024082852.1"/>
    <property type="gene ID" value="LOC106669915"/>
</dbReference>
<feature type="compositionally biased region" description="Basic residues" evidence="1">
    <location>
        <begin position="344"/>
        <end position="355"/>
    </location>
</feature>
<accession>A0A8I6S1G2</accession>
<dbReference type="AlphaFoldDB" id="A0A8I6S1G2"/>
<feature type="region of interest" description="Disordered" evidence="1">
    <location>
        <begin position="309"/>
        <end position="355"/>
    </location>
</feature>
<protein>
    <submittedName>
        <fullName evidence="2">Uncharacterized protein</fullName>
    </submittedName>
</protein>
<keyword evidence="3" id="KW-1185">Reference proteome</keyword>
<sequence length="632" mass="72628">MDVTLFANRRPFLHTLHTKMINRRKIPQPSSLAIPKLSKKYSYDDSESSFTIKSTSERATIINLNQHPISNIDESMTVMKRTNVTHKRRPFISSTRAREEVITKKSIEKLISLIDMKKRMLRAALRKSLVSRISQGTMDSLMCHPSDHMKTQKEYMQEVVRRTEECRILSEDIRKSSFTLNVEDALAKARAMPVKTIDLTQAKQNLNENQIKEVDDREMLVLLQNLLRERVKERKQSVFLSTRTPDMEWLRNSVYSQTAREVASVARSSKQSISVKKVMATKSFPQVDFISIPTLKDFIYNNKELVTTTSRKKSRASDVNTGTKTKKVPHHSARERHGGASFSHVKKAKSSKNRAKNKMDFLDEMCNVDNVKEQSPSKIANQNDTQASQMIKLGMNKPFAFYGKESESIESLRAVTGVSTFYKSKETDERVDSTANKPPLQKAIEYSSSSDEEEKSHEKIKNPTQRPLKRHSQIKRTLKEISDHLNTFPKGQEDSQGSMKKGRPERRHTDDLQKPAEREFSTRKKSLSVKRMSVVVPGNEEPANEGPSSAALARAKYEKFLREYNELINHSKRESIQEDKTSASWLQNYNTNSWENNDNSSLTRFKNIEMHRFDAPTKRDALIARLHSATRI</sequence>
<evidence type="ECO:0000313" key="2">
    <source>
        <dbReference type="EnsemblMetazoa" id="XP_014255267.1"/>
    </source>
</evidence>
<evidence type="ECO:0000256" key="1">
    <source>
        <dbReference type="SAM" id="MobiDB-lite"/>
    </source>
</evidence>
<feature type="compositionally biased region" description="Basic and acidic residues" evidence="1">
    <location>
        <begin position="507"/>
        <end position="522"/>
    </location>
</feature>
<proteinExistence type="predicted"/>
<reference evidence="2" key="1">
    <citation type="submission" date="2022-01" db="UniProtKB">
        <authorList>
            <consortium name="EnsemblMetazoa"/>
        </authorList>
    </citation>
    <scope>IDENTIFICATION</scope>
</reference>
<dbReference type="RefSeq" id="XP_014255267.1">
    <property type="nucleotide sequence ID" value="XM_014399781.1"/>
</dbReference>
<name>A0A8I6S1G2_CIMLE</name>
<evidence type="ECO:0000313" key="3">
    <source>
        <dbReference type="Proteomes" id="UP000494040"/>
    </source>
</evidence>
<feature type="compositionally biased region" description="Basic residues" evidence="1">
    <location>
        <begin position="324"/>
        <end position="334"/>
    </location>
</feature>
<dbReference type="GeneID" id="106669915"/>
<dbReference type="EnsemblMetazoa" id="XM_014399781.1">
    <property type="protein sequence ID" value="XP_014255267.1"/>
    <property type="gene ID" value="LOC106669915"/>
</dbReference>
<dbReference type="OrthoDB" id="8000644at2759"/>
<feature type="region of interest" description="Disordered" evidence="1">
    <location>
        <begin position="426"/>
        <end position="525"/>
    </location>
</feature>
<organism evidence="2 3">
    <name type="scientific">Cimex lectularius</name>
    <name type="common">Bed bug</name>
    <name type="synonym">Acanthia lectularia</name>
    <dbReference type="NCBI Taxonomy" id="79782"/>
    <lineage>
        <taxon>Eukaryota</taxon>
        <taxon>Metazoa</taxon>
        <taxon>Ecdysozoa</taxon>
        <taxon>Arthropoda</taxon>
        <taxon>Hexapoda</taxon>
        <taxon>Insecta</taxon>
        <taxon>Pterygota</taxon>
        <taxon>Neoptera</taxon>
        <taxon>Paraneoptera</taxon>
        <taxon>Hemiptera</taxon>
        <taxon>Heteroptera</taxon>
        <taxon>Panheteroptera</taxon>
        <taxon>Cimicomorpha</taxon>
        <taxon>Cimicidae</taxon>
        <taxon>Cimex</taxon>
    </lineage>
</organism>
<dbReference type="Proteomes" id="UP000494040">
    <property type="component" value="Unassembled WGS sequence"/>
</dbReference>
<feature type="compositionally biased region" description="Basic residues" evidence="1">
    <location>
        <begin position="467"/>
        <end position="476"/>
    </location>
</feature>
<dbReference type="RefSeq" id="XP_024082852.1">
    <property type="nucleotide sequence ID" value="XM_024227084.1"/>
</dbReference>